<comment type="cofactor">
    <cofactor evidence="1">
        <name>Fe cation</name>
        <dbReference type="ChEBI" id="CHEBI:24875"/>
    </cofactor>
</comment>
<dbReference type="Proteomes" id="UP001295423">
    <property type="component" value="Unassembled WGS sequence"/>
</dbReference>
<feature type="compositionally biased region" description="Basic and acidic residues" evidence="2">
    <location>
        <begin position="125"/>
        <end position="134"/>
    </location>
</feature>
<protein>
    <recommendedName>
        <fullName evidence="5">Phytanoyl-CoA dioxygenase</fullName>
    </recommendedName>
</protein>
<sequence length="384" mass="42849">MTSTDELIQKATDTDKNEVECDSQEESFLFRVPLLESYHRLQHDADAVNQPPPAIPEALLDAPPSMIERFQSEGFCVFPEVLSLKDVHALNDRLEDVLRGQYDRKAAPDKIPKKIKTPKPPMKTSDAEEKKSENGDEDDTPTNAGSKKKKKSKGGWVGPIGFSGNYQNVKVLQIINIHKADSLYRRLETNPQLAHLVAQLAQWPQGARLAQDQVWAKPPGAPPLVFHRDSPYFMFDPNDVVTVWIALDDMLEELGPLEYVVGSHKWGDGRVGSASQFFQASNVHNLLQSAASCEGLAMDDLTIISMKGIKAGSLSIHHGKIWHGSNKNQSKTKPRRGLGLHFVPANVKFTREAQQSKLWKPYVEGVADPSKVELSQENFPICKW</sequence>
<dbReference type="GO" id="GO:0016491">
    <property type="term" value="F:oxidoreductase activity"/>
    <property type="evidence" value="ECO:0007669"/>
    <property type="project" value="UniProtKB-ARBA"/>
</dbReference>
<reference evidence="3" key="1">
    <citation type="submission" date="2023-08" db="EMBL/GenBank/DDBJ databases">
        <authorList>
            <person name="Audoor S."/>
            <person name="Bilcke G."/>
        </authorList>
    </citation>
    <scope>NUCLEOTIDE SEQUENCE</scope>
</reference>
<dbReference type="Gene3D" id="2.60.120.620">
    <property type="entry name" value="q2cbj1_9rhob like domain"/>
    <property type="match status" value="1"/>
</dbReference>
<feature type="region of interest" description="Disordered" evidence="2">
    <location>
        <begin position="108"/>
        <end position="154"/>
    </location>
</feature>
<dbReference type="Pfam" id="PF05721">
    <property type="entry name" value="PhyH"/>
    <property type="match status" value="1"/>
</dbReference>
<gene>
    <name evidence="3" type="ORF">CYCCA115_LOCUS14211</name>
</gene>
<evidence type="ECO:0000256" key="1">
    <source>
        <dbReference type="ARBA" id="ARBA00001962"/>
    </source>
</evidence>
<evidence type="ECO:0000313" key="3">
    <source>
        <dbReference type="EMBL" id="CAJ1953611.1"/>
    </source>
</evidence>
<name>A0AAD2FUJ1_9STRA</name>
<dbReference type="PANTHER" id="PTHR20883:SF48">
    <property type="entry name" value="ECTOINE DIOXYGENASE"/>
    <property type="match status" value="1"/>
</dbReference>
<keyword evidence="4" id="KW-1185">Reference proteome</keyword>
<dbReference type="AlphaFoldDB" id="A0AAD2FUJ1"/>
<evidence type="ECO:0008006" key="5">
    <source>
        <dbReference type="Google" id="ProtNLM"/>
    </source>
</evidence>
<dbReference type="EMBL" id="CAKOGP040001836">
    <property type="protein sequence ID" value="CAJ1953611.1"/>
    <property type="molecule type" value="Genomic_DNA"/>
</dbReference>
<feature type="region of interest" description="Disordered" evidence="2">
    <location>
        <begin position="1"/>
        <end position="20"/>
    </location>
</feature>
<comment type="caution">
    <text evidence="3">The sequence shown here is derived from an EMBL/GenBank/DDBJ whole genome shotgun (WGS) entry which is preliminary data.</text>
</comment>
<dbReference type="GO" id="GO:0046872">
    <property type="term" value="F:metal ion binding"/>
    <property type="evidence" value="ECO:0007669"/>
    <property type="project" value="UniProtKB-ARBA"/>
</dbReference>
<evidence type="ECO:0000256" key="2">
    <source>
        <dbReference type="SAM" id="MobiDB-lite"/>
    </source>
</evidence>
<organism evidence="3 4">
    <name type="scientific">Cylindrotheca closterium</name>
    <dbReference type="NCBI Taxonomy" id="2856"/>
    <lineage>
        <taxon>Eukaryota</taxon>
        <taxon>Sar</taxon>
        <taxon>Stramenopiles</taxon>
        <taxon>Ochrophyta</taxon>
        <taxon>Bacillariophyta</taxon>
        <taxon>Bacillariophyceae</taxon>
        <taxon>Bacillariophycidae</taxon>
        <taxon>Bacillariales</taxon>
        <taxon>Bacillariaceae</taxon>
        <taxon>Cylindrotheca</taxon>
    </lineage>
</organism>
<proteinExistence type="predicted"/>
<dbReference type="PANTHER" id="PTHR20883">
    <property type="entry name" value="PHYTANOYL-COA DIOXYGENASE DOMAIN CONTAINING 1"/>
    <property type="match status" value="1"/>
</dbReference>
<dbReference type="InterPro" id="IPR008775">
    <property type="entry name" value="Phytyl_CoA_dOase-like"/>
</dbReference>
<evidence type="ECO:0000313" key="4">
    <source>
        <dbReference type="Proteomes" id="UP001295423"/>
    </source>
</evidence>
<dbReference type="SUPFAM" id="SSF51197">
    <property type="entry name" value="Clavaminate synthase-like"/>
    <property type="match status" value="1"/>
</dbReference>
<accession>A0AAD2FUJ1</accession>